<dbReference type="EMBL" id="CADCUM010000003">
    <property type="protein sequence ID" value="CAA9366810.1"/>
    <property type="molecule type" value="Genomic_DNA"/>
</dbReference>
<evidence type="ECO:0000313" key="2">
    <source>
        <dbReference type="EMBL" id="CAA9366810.1"/>
    </source>
</evidence>
<protein>
    <submittedName>
        <fullName evidence="2">Glyoxalase family protein</fullName>
    </submittedName>
</protein>
<feature type="compositionally biased region" description="Low complexity" evidence="1">
    <location>
        <begin position="97"/>
        <end position="111"/>
    </location>
</feature>
<dbReference type="AlphaFoldDB" id="A0A6J4MRI8"/>
<feature type="non-terminal residue" evidence="2">
    <location>
        <position position="117"/>
    </location>
</feature>
<gene>
    <name evidence="2" type="ORF">AVDCRST_MAG32-144</name>
</gene>
<accession>A0A6J4MRI8</accession>
<feature type="non-terminal residue" evidence="2">
    <location>
        <position position="1"/>
    </location>
</feature>
<sequence length="117" mass="13100">ERPPHHRLHRARRHRPGRVAVVLRAGVRLAVQRLRPDLRRHQVGLGGRGGGRSRRGRRPGAGRLPRPPLLRRPGGDPGVGAGRRRDGHRGPLRLPRRPAVPLQRQQRQRAGGLDRGL</sequence>
<evidence type="ECO:0000256" key="1">
    <source>
        <dbReference type="SAM" id="MobiDB-lite"/>
    </source>
</evidence>
<reference evidence="2" key="1">
    <citation type="submission" date="2020-02" db="EMBL/GenBank/DDBJ databases">
        <authorList>
            <person name="Meier V. D."/>
        </authorList>
    </citation>
    <scope>NUCLEOTIDE SEQUENCE</scope>
    <source>
        <strain evidence="2">AVDCRST_MAG32</strain>
    </source>
</reference>
<feature type="compositionally biased region" description="Basic residues" evidence="1">
    <location>
        <begin position="85"/>
        <end position="96"/>
    </location>
</feature>
<name>A0A6J4MRI8_9ACTN</name>
<feature type="region of interest" description="Disordered" evidence="1">
    <location>
        <begin position="39"/>
        <end position="117"/>
    </location>
</feature>
<proteinExistence type="predicted"/>
<feature type="compositionally biased region" description="Basic residues" evidence="1">
    <location>
        <begin position="51"/>
        <end position="60"/>
    </location>
</feature>
<organism evidence="2">
    <name type="scientific">uncultured Nocardioides sp</name>
    <dbReference type="NCBI Taxonomy" id="198441"/>
    <lineage>
        <taxon>Bacteria</taxon>
        <taxon>Bacillati</taxon>
        <taxon>Actinomycetota</taxon>
        <taxon>Actinomycetes</taxon>
        <taxon>Propionibacteriales</taxon>
        <taxon>Nocardioidaceae</taxon>
        <taxon>Nocardioides</taxon>
        <taxon>environmental samples</taxon>
    </lineage>
</organism>